<dbReference type="RefSeq" id="WP_013464563.1">
    <property type="nucleotide sequence ID" value="NZ_BJXY01000022.1"/>
</dbReference>
<feature type="transmembrane region" description="Helical" evidence="1">
    <location>
        <begin position="72"/>
        <end position="90"/>
    </location>
</feature>
<comment type="caution">
    <text evidence="2">The sequence shown here is derived from an EMBL/GenBank/DDBJ whole genome shotgun (WGS) entry which is preliminary data.</text>
</comment>
<dbReference type="EMBL" id="BSNE01000014">
    <property type="protein sequence ID" value="GLQ03686.1"/>
    <property type="molecule type" value="Genomic_DNA"/>
</dbReference>
<evidence type="ECO:0000313" key="2">
    <source>
        <dbReference type="EMBL" id="GLQ03686.1"/>
    </source>
</evidence>
<dbReference type="Proteomes" id="UP001161408">
    <property type="component" value="Unassembled WGS sequence"/>
</dbReference>
<keyword evidence="1" id="KW-0472">Membrane</keyword>
<accession>A0AA37S5B6</accession>
<feature type="transmembrane region" description="Helical" evidence="1">
    <location>
        <begin position="146"/>
        <end position="165"/>
    </location>
</feature>
<dbReference type="InterPro" id="IPR045614">
    <property type="entry name" value="DUF6136"/>
</dbReference>
<dbReference type="GeneID" id="99693804"/>
<reference evidence="2" key="1">
    <citation type="journal article" date="2014" name="Int. J. Syst. Evol. Microbiol.">
        <title>Complete genome sequence of Corynebacterium casei LMG S-19264T (=DSM 44701T), isolated from a smear-ripened cheese.</title>
        <authorList>
            <consortium name="US DOE Joint Genome Institute (JGI-PGF)"/>
            <person name="Walter F."/>
            <person name="Albersmeier A."/>
            <person name="Kalinowski J."/>
            <person name="Ruckert C."/>
        </authorList>
    </citation>
    <scope>NUCLEOTIDE SEQUENCE</scope>
    <source>
        <strain evidence="2">NBRC 103034</strain>
    </source>
</reference>
<keyword evidence="1" id="KW-0812">Transmembrane</keyword>
<protein>
    <submittedName>
        <fullName evidence="2">Uncharacterized protein</fullName>
    </submittedName>
</protein>
<gene>
    <name evidence="2" type="ORF">GCM10007914_25670</name>
</gene>
<name>A0AA37S5B6_9GAMM</name>
<feature type="transmembrane region" description="Helical" evidence="1">
    <location>
        <begin position="170"/>
        <end position="187"/>
    </location>
</feature>
<feature type="transmembrane region" description="Helical" evidence="1">
    <location>
        <begin position="259"/>
        <end position="280"/>
    </location>
</feature>
<proteinExistence type="predicted"/>
<sequence>MIANLKQSIGQYRSFMDYRYQAYKTELTQLLLQLKSFGLLFLVVLGSSVLGLILLLFLGLGKIIDSSAAPQYGAQMALFYLLLQSVMLSAMKSAIKNSKQRLFQQTIARSVWLNLVDIKLLTLSNAWLIASVLIALDLTLTQWVKVPHFIVFMLLQFILGVLCLYKTSALVYGFLFSTILVLVPIHMQPLTYHMGFALLFALSLFVPVVNVNGRIAVSSLLGFWFCYLLNHCWTLVWRVSLLLCVFMASAALINERADLVPILVILAMAFIVLFSSSLQFDCGRVYEQYRLFFKTCEQERAFYISQFLPSILLFLLATISYSVIFGYTHIVLFVIGNMWCVLQVYLAQKKPAHYALVWLILAGLLLALLN</sequence>
<organism evidence="2 3">
    <name type="scientific">Pseudoalteromonas tetraodonis GFC</name>
    <dbReference type="NCBI Taxonomy" id="1315271"/>
    <lineage>
        <taxon>Bacteria</taxon>
        <taxon>Pseudomonadati</taxon>
        <taxon>Pseudomonadota</taxon>
        <taxon>Gammaproteobacteria</taxon>
        <taxon>Alteromonadales</taxon>
        <taxon>Pseudoalteromonadaceae</taxon>
        <taxon>Pseudoalteromonas</taxon>
    </lineage>
</organism>
<evidence type="ECO:0000313" key="3">
    <source>
        <dbReference type="Proteomes" id="UP001161408"/>
    </source>
</evidence>
<evidence type="ECO:0000256" key="1">
    <source>
        <dbReference type="SAM" id="Phobius"/>
    </source>
</evidence>
<feature type="transmembrane region" description="Helical" evidence="1">
    <location>
        <begin position="111"/>
        <end position="134"/>
    </location>
</feature>
<reference evidence="2" key="2">
    <citation type="submission" date="2023-01" db="EMBL/GenBank/DDBJ databases">
        <title>Draft genome sequence of Pseudoalteromonas tetraodonis strain NBRC 103034.</title>
        <authorList>
            <person name="Sun Q."/>
            <person name="Mori K."/>
        </authorList>
    </citation>
    <scope>NUCLEOTIDE SEQUENCE</scope>
    <source>
        <strain evidence="2">NBRC 103034</strain>
    </source>
</reference>
<feature type="transmembrane region" description="Helical" evidence="1">
    <location>
        <begin position="199"/>
        <end position="228"/>
    </location>
</feature>
<feature type="transmembrane region" description="Helical" evidence="1">
    <location>
        <begin position="301"/>
        <end position="321"/>
    </location>
</feature>
<feature type="transmembrane region" description="Helical" evidence="1">
    <location>
        <begin position="352"/>
        <end position="369"/>
    </location>
</feature>
<keyword evidence="3" id="KW-1185">Reference proteome</keyword>
<dbReference type="Pfam" id="PF19632">
    <property type="entry name" value="DUF6136"/>
    <property type="match status" value="1"/>
</dbReference>
<dbReference type="AlphaFoldDB" id="A0AA37S5B6"/>
<feature type="transmembrane region" description="Helical" evidence="1">
    <location>
        <begin position="37"/>
        <end position="60"/>
    </location>
</feature>
<feature type="transmembrane region" description="Helical" evidence="1">
    <location>
        <begin position="327"/>
        <end position="345"/>
    </location>
</feature>
<keyword evidence="1" id="KW-1133">Transmembrane helix</keyword>